<evidence type="ECO:0000259" key="10">
    <source>
        <dbReference type="PROSITE" id="PS51195"/>
    </source>
</evidence>
<dbReference type="InterPro" id="IPR014014">
    <property type="entry name" value="RNA_helicase_DEAD_Q_motif"/>
</dbReference>
<feature type="domain" description="Helicase C-terminal" evidence="9">
    <location>
        <begin position="240"/>
        <end position="386"/>
    </location>
</feature>
<feature type="domain" description="DEAD-box RNA helicase Q" evidence="10">
    <location>
        <begin position="10"/>
        <end position="38"/>
    </location>
</feature>
<dbReference type="SMART" id="SM00490">
    <property type="entry name" value="HELICc"/>
    <property type="match status" value="1"/>
</dbReference>
<keyword evidence="3 11" id="KW-0347">Helicase</keyword>
<feature type="compositionally biased region" description="Basic and acidic residues" evidence="7">
    <location>
        <begin position="436"/>
        <end position="449"/>
    </location>
</feature>
<dbReference type="GO" id="GO:0005829">
    <property type="term" value="C:cytosol"/>
    <property type="evidence" value="ECO:0007669"/>
    <property type="project" value="TreeGrafter"/>
</dbReference>
<evidence type="ECO:0000313" key="11">
    <source>
        <dbReference type="EMBL" id="SHO73493.1"/>
    </source>
</evidence>
<evidence type="ECO:0000256" key="6">
    <source>
        <dbReference type="PROSITE-ProRule" id="PRU00552"/>
    </source>
</evidence>
<dbReference type="InterPro" id="IPR027417">
    <property type="entry name" value="P-loop_NTPase"/>
</dbReference>
<name>A0A1M7ZXF1_9FLAO</name>
<dbReference type="InterPro" id="IPR050079">
    <property type="entry name" value="DEAD_box_RNA_helicase"/>
</dbReference>
<protein>
    <submittedName>
        <fullName evidence="11">ATP-dependent RNA helicase RhlE</fullName>
    </submittedName>
</protein>
<sequence>MPTILFTHMKTFLEFDLPKSLQKALDELGFVHATPIQEKSHSVILSGRDMMGIAQTGTGKTFAYLLPILKQWKFQNNESPRVVILVPTRELVVQVAEEVEKLTKYMSVRTLGIYGGVNINTQRKALAEGVDILVGTPGRVMDLGLDGVLRFDELQKLVIDEFDEILNLGFRAQLTSILSMMRGKKQNILFSATMTEEVDAMLDEYFEFPEEVSLAQSGTPLEQIEQIVYQVPNFLTKLNLLKHLVRETEGMDRVLIFVNNKRIVELVSETLESEFPEQFGVIHSNKSQNYRLNTMAAFQAGELRGLVTTDIMARGLDISDITHVINLQFTEEPEKYMHRIGRTGRADKTGIAISLISPSEVEPKIEVELLMNTEIKELPIPEDLKIEERYLDFEKEKKKMKFLLKTPKKEGGEAFHKKKEKNTKVNLGGPGKRTPRKTESRNRAVERKRAEKKKKR</sequence>
<evidence type="ECO:0000256" key="4">
    <source>
        <dbReference type="ARBA" id="ARBA00022840"/>
    </source>
</evidence>
<dbReference type="SMART" id="SM00487">
    <property type="entry name" value="DEXDc"/>
    <property type="match status" value="1"/>
</dbReference>
<dbReference type="EMBL" id="FRYK01000003">
    <property type="protein sequence ID" value="SHO73493.1"/>
    <property type="molecule type" value="Genomic_DNA"/>
</dbReference>
<evidence type="ECO:0000256" key="3">
    <source>
        <dbReference type="ARBA" id="ARBA00022806"/>
    </source>
</evidence>
<keyword evidence="4" id="KW-0067">ATP-binding</keyword>
<dbReference type="InterPro" id="IPR014001">
    <property type="entry name" value="Helicase_ATP-bd"/>
</dbReference>
<comment type="similarity">
    <text evidence="5">Belongs to the DEAD box helicase family.</text>
</comment>
<dbReference type="SUPFAM" id="SSF52540">
    <property type="entry name" value="P-loop containing nucleoside triphosphate hydrolases"/>
    <property type="match status" value="1"/>
</dbReference>
<evidence type="ECO:0000256" key="5">
    <source>
        <dbReference type="ARBA" id="ARBA00038437"/>
    </source>
</evidence>
<dbReference type="GO" id="GO:0016787">
    <property type="term" value="F:hydrolase activity"/>
    <property type="evidence" value="ECO:0007669"/>
    <property type="project" value="UniProtKB-KW"/>
</dbReference>
<dbReference type="PROSITE" id="PS51195">
    <property type="entry name" value="Q_MOTIF"/>
    <property type="match status" value="1"/>
</dbReference>
<dbReference type="Pfam" id="PF00270">
    <property type="entry name" value="DEAD"/>
    <property type="match status" value="1"/>
</dbReference>
<keyword evidence="12" id="KW-1185">Reference proteome</keyword>
<dbReference type="GO" id="GO:0003724">
    <property type="term" value="F:RNA helicase activity"/>
    <property type="evidence" value="ECO:0007669"/>
    <property type="project" value="InterPro"/>
</dbReference>
<evidence type="ECO:0000256" key="7">
    <source>
        <dbReference type="SAM" id="MobiDB-lite"/>
    </source>
</evidence>
<evidence type="ECO:0000259" key="8">
    <source>
        <dbReference type="PROSITE" id="PS51192"/>
    </source>
</evidence>
<dbReference type="AlphaFoldDB" id="A0A1M7ZXF1"/>
<feature type="region of interest" description="Disordered" evidence="7">
    <location>
        <begin position="405"/>
        <end position="456"/>
    </location>
</feature>
<dbReference type="GO" id="GO:0003676">
    <property type="term" value="F:nucleic acid binding"/>
    <property type="evidence" value="ECO:0007669"/>
    <property type="project" value="InterPro"/>
</dbReference>
<dbReference type="PANTHER" id="PTHR47959">
    <property type="entry name" value="ATP-DEPENDENT RNA HELICASE RHLE-RELATED"/>
    <property type="match status" value="1"/>
</dbReference>
<dbReference type="PANTHER" id="PTHR47959:SF13">
    <property type="entry name" value="ATP-DEPENDENT RNA HELICASE RHLE"/>
    <property type="match status" value="1"/>
</dbReference>
<evidence type="ECO:0000259" key="9">
    <source>
        <dbReference type="PROSITE" id="PS51194"/>
    </source>
</evidence>
<reference evidence="12" key="1">
    <citation type="submission" date="2016-12" db="EMBL/GenBank/DDBJ databases">
        <authorList>
            <person name="Varghese N."/>
            <person name="Submissions S."/>
        </authorList>
    </citation>
    <scope>NUCLEOTIDE SEQUENCE [LARGE SCALE GENOMIC DNA]</scope>
    <source>
        <strain evidence="12">DSM 18830</strain>
    </source>
</reference>
<keyword evidence="2" id="KW-0378">Hydrolase</keyword>
<evidence type="ECO:0000256" key="2">
    <source>
        <dbReference type="ARBA" id="ARBA00022801"/>
    </source>
</evidence>
<gene>
    <name evidence="11" type="ORF">SAMN05443547_1854</name>
</gene>
<dbReference type="InterPro" id="IPR044742">
    <property type="entry name" value="DEAD/DEAH_RhlB"/>
</dbReference>
<proteinExistence type="inferred from homology"/>
<feature type="short sequence motif" description="Q motif" evidence="6">
    <location>
        <begin position="10"/>
        <end position="38"/>
    </location>
</feature>
<dbReference type="InterPro" id="IPR001650">
    <property type="entry name" value="Helicase_C-like"/>
</dbReference>
<evidence type="ECO:0000313" key="12">
    <source>
        <dbReference type="Proteomes" id="UP000184611"/>
    </source>
</evidence>
<evidence type="ECO:0000256" key="1">
    <source>
        <dbReference type="ARBA" id="ARBA00022741"/>
    </source>
</evidence>
<dbReference type="CDD" id="cd00268">
    <property type="entry name" value="DEADc"/>
    <property type="match status" value="1"/>
</dbReference>
<accession>A0A1M7ZXF1</accession>
<dbReference type="InterPro" id="IPR011545">
    <property type="entry name" value="DEAD/DEAH_box_helicase_dom"/>
</dbReference>
<dbReference type="Proteomes" id="UP000184611">
    <property type="component" value="Unassembled WGS sequence"/>
</dbReference>
<dbReference type="PROSITE" id="PS51194">
    <property type="entry name" value="HELICASE_CTER"/>
    <property type="match status" value="1"/>
</dbReference>
<dbReference type="STRING" id="416016.SAMN05443547_1854"/>
<feature type="domain" description="Helicase ATP-binding" evidence="8">
    <location>
        <begin position="41"/>
        <end position="212"/>
    </location>
</feature>
<dbReference type="PROSITE" id="PS51192">
    <property type="entry name" value="HELICASE_ATP_BIND_1"/>
    <property type="match status" value="1"/>
</dbReference>
<organism evidence="11 12">
    <name type="scientific">Flavobacterium cucumis</name>
    <dbReference type="NCBI Taxonomy" id="416016"/>
    <lineage>
        <taxon>Bacteria</taxon>
        <taxon>Pseudomonadati</taxon>
        <taxon>Bacteroidota</taxon>
        <taxon>Flavobacteriia</taxon>
        <taxon>Flavobacteriales</taxon>
        <taxon>Flavobacteriaceae</taxon>
        <taxon>Flavobacterium</taxon>
    </lineage>
</organism>
<dbReference type="Pfam" id="PF00271">
    <property type="entry name" value="Helicase_C"/>
    <property type="match status" value="1"/>
</dbReference>
<dbReference type="CDD" id="cd18787">
    <property type="entry name" value="SF2_C_DEAD"/>
    <property type="match status" value="1"/>
</dbReference>
<dbReference type="GO" id="GO:0005524">
    <property type="term" value="F:ATP binding"/>
    <property type="evidence" value="ECO:0007669"/>
    <property type="project" value="UniProtKB-KW"/>
</dbReference>
<dbReference type="Gene3D" id="3.40.50.300">
    <property type="entry name" value="P-loop containing nucleotide triphosphate hydrolases"/>
    <property type="match status" value="2"/>
</dbReference>
<keyword evidence="1" id="KW-0547">Nucleotide-binding</keyword>